<keyword evidence="2" id="KW-1185">Reference proteome</keyword>
<dbReference type="Proteomes" id="UP001231649">
    <property type="component" value="Chromosome 23"/>
</dbReference>
<accession>A0ACC2QBY2</accession>
<proteinExistence type="predicted"/>
<protein>
    <submittedName>
        <fullName evidence="1">Uncharacterized protein</fullName>
    </submittedName>
</protein>
<organism evidence="1 2">
    <name type="scientific">Mythimna loreyi</name>
    <dbReference type="NCBI Taxonomy" id="667449"/>
    <lineage>
        <taxon>Eukaryota</taxon>
        <taxon>Metazoa</taxon>
        <taxon>Ecdysozoa</taxon>
        <taxon>Arthropoda</taxon>
        <taxon>Hexapoda</taxon>
        <taxon>Insecta</taxon>
        <taxon>Pterygota</taxon>
        <taxon>Neoptera</taxon>
        <taxon>Endopterygota</taxon>
        <taxon>Lepidoptera</taxon>
        <taxon>Glossata</taxon>
        <taxon>Ditrysia</taxon>
        <taxon>Noctuoidea</taxon>
        <taxon>Noctuidae</taxon>
        <taxon>Noctuinae</taxon>
        <taxon>Hadenini</taxon>
        <taxon>Mythimna</taxon>
    </lineage>
</organism>
<reference evidence="1" key="1">
    <citation type="submission" date="2023-03" db="EMBL/GenBank/DDBJ databases">
        <title>Chromosome-level genomes of two armyworms, Mythimna separata and Mythimna loreyi, provide insights into the biosynthesis and reception of sex pheromones.</title>
        <authorList>
            <person name="Zhao H."/>
        </authorList>
    </citation>
    <scope>NUCLEOTIDE SEQUENCE</scope>
    <source>
        <strain evidence="1">BeijingLab</strain>
    </source>
</reference>
<evidence type="ECO:0000313" key="2">
    <source>
        <dbReference type="Proteomes" id="UP001231649"/>
    </source>
</evidence>
<comment type="caution">
    <text evidence="1">The sequence shown here is derived from an EMBL/GenBank/DDBJ whole genome shotgun (WGS) entry which is preliminary data.</text>
</comment>
<sequence length="487" mass="52104">MGSTATVALNSEEPAEVFCASSLSQVDKMKTLVLVVLLAVAVTAAVVGNEEPEVVMVPDVAEDPVLAAIANRRNLNVGSPGNSARIYNQQIRVNGVANQVTVRNIQSTATVALNSEEPAEVFCTSSLSQVDKMKILVLVVLLAAAVTAAVVGNEEPEVVILRDDVVEDPVLATIANRRNLNVGSPGNSARIYNTQHRMNGAANQVMMKTLVLVVLLAAAVTAAVVGNEEPEVVMVPDVVEDPVLAAIANRRNLNVGSPGNSARIYNQQIRRKTEKMKNVLIVFLIATASAAVISEPDVVEVPDVDNIADEEVNAIREVFVTDVVELTEVEEPATTAADTRQELNLGNLTSADRLVIEREYMETGTPDIFKIRFIISDQELWKPSPNKVDKMKSLVLVVLLAAAATAAVLDNNLYEVVELPDGGQLVEIHYDTDEQELTGITDRRNLAVGTISGTVSIDREVRANGIPNRITVDSVVARETTGLSSPG</sequence>
<name>A0ACC2QBY2_9NEOP</name>
<dbReference type="EMBL" id="CM056799">
    <property type="protein sequence ID" value="KAJ8710724.1"/>
    <property type="molecule type" value="Genomic_DNA"/>
</dbReference>
<evidence type="ECO:0000313" key="1">
    <source>
        <dbReference type="EMBL" id="KAJ8710724.1"/>
    </source>
</evidence>
<gene>
    <name evidence="1" type="ORF">PYW08_009239</name>
</gene>